<evidence type="ECO:0000256" key="1">
    <source>
        <dbReference type="ARBA" id="ARBA00023015"/>
    </source>
</evidence>
<comment type="caution">
    <text evidence="5">The sequence shown here is derived from an EMBL/GenBank/DDBJ whole genome shotgun (WGS) entry which is preliminary data.</text>
</comment>
<keyword evidence="2" id="KW-0238">DNA-binding</keyword>
<sequence length="431" mass="49760">MIFQDVIFTIERILNILQGADIVISQNELEFAIKMLYETYQLPVQYIAADHSSFIQQPEQTEFNPMFPNSKAALTNLIEGVDTLQQPILKITDYMEYFLVINGGELLRNGFVVIGPTLVSDMPEGFLESLFLELQIPGNVRDAMQAYYGQMNWINLDKWNQISKLAAYVLFHKMIDKVELAEQPKLLSSLENSVEKNLHSRRLETDFHLNYRLEQQIWQCVRDGDRDRLTVVANTLQLAGFGLLSTKSHIRNLKNQAIISISLATRAAVDGGLYPEIAYTMSDTFILQVEDTNETNQIYVLMMRYLYNLTDRVHTNKEKSHSRTVSVCQNHIYDYIFERISVHTLAQLVRLHPVYLSQLFKKETGFSLNQYIQREKIREAQKMLIQSDLSATEISALLQFNDQSYFSSIFKKLTGLTPNQYRNNPQASPLK</sequence>
<keyword evidence="6" id="KW-1185">Reference proteome</keyword>
<name>A0ABX2DUC8_9BACL</name>
<dbReference type="PROSITE" id="PS01124">
    <property type="entry name" value="HTH_ARAC_FAMILY_2"/>
    <property type="match status" value="1"/>
</dbReference>
<evidence type="ECO:0000256" key="3">
    <source>
        <dbReference type="ARBA" id="ARBA00023163"/>
    </source>
</evidence>
<evidence type="ECO:0000259" key="4">
    <source>
        <dbReference type="PROSITE" id="PS01124"/>
    </source>
</evidence>
<dbReference type="InterPro" id="IPR009057">
    <property type="entry name" value="Homeodomain-like_sf"/>
</dbReference>
<proteinExistence type="predicted"/>
<protein>
    <submittedName>
        <fullName evidence="5">Helix-turn-helix domain-containing protein</fullName>
    </submittedName>
</protein>
<accession>A0ABX2DUC8</accession>
<dbReference type="Gene3D" id="1.10.10.60">
    <property type="entry name" value="Homeodomain-like"/>
    <property type="match status" value="2"/>
</dbReference>
<feature type="domain" description="HTH araC/xylS-type" evidence="4">
    <location>
        <begin position="322"/>
        <end position="424"/>
    </location>
</feature>
<dbReference type="EMBL" id="JABMKX010000012">
    <property type="protein sequence ID" value="NQX47995.1"/>
    <property type="molecule type" value="Genomic_DNA"/>
</dbReference>
<dbReference type="SUPFAM" id="SSF46689">
    <property type="entry name" value="Homeodomain-like"/>
    <property type="match status" value="2"/>
</dbReference>
<dbReference type="Proteomes" id="UP000711047">
    <property type="component" value="Unassembled WGS sequence"/>
</dbReference>
<dbReference type="SMART" id="SM00342">
    <property type="entry name" value="HTH_ARAC"/>
    <property type="match status" value="1"/>
</dbReference>
<evidence type="ECO:0000313" key="6">
    <source>
        <dbReference type="Proteomes" id="UP000711047"/>
    </source>
</evidence>
<dbReference type="PANTHER" id="PTHR43280">
    <property type="entry name" value="ARAC-FAMILY TRANSCRIPTIONAL REGULATOR"/>
    <property type="match status" value="1"/>
</dbReference>
<keyword evidence="3" id="KW-0804">Transcription</keyword>
<dbReference type="InterPro" id="IPR018060">
    <property type="entry name" value="HTH_AraC"/>
</dbReference>
<dbReference type="RefSeq" id="WP_173137667.1">
    <property type="nucleotide sequence ID" value="NZ_JABMKX010000012.1"/>
</dbReference>
<keyword evidence="1" id="KW-0805">Transcription regulation</keyword>
<evidence type="ECO:0000256" key="2">
    <source>
        <dbReference type="ARBA" id="ARBA00023125"/>
    </source>
</evidence>
<dbReference type="Pfam" id="PF12833">
    <property type="entry name" value="HTH_18"/>
    <property type="match status" value="1"/>
</dbReference>
<gene>
    <name evidence="5" type="ORF">HQN87_21960</name>
</gene>
<dbReference type="PANTHER" id="PTHR43280:SF34">
    <property type="entry name" value="ARAC-FAMILY TRANSCRIPTIONAL REGULATOR"/>
    <property type="match status" value="1"/>
</dbReference>
<evidence type="ECO:0000313" key="5">
    <source>
        <dbReference type="EMBL" id="NQX47995.1"/>
    </source>
</evidence>
<reference evidence="5 6" key="1">
    <citation type="submission" date="2020-05" db="EMBL/GenBank/DDBJ databases">
        <title>Paenibacillus glebae, sp. nov., Paenibacillus humi sp. nov., Paenibacillus pedi sp. nov., Paenibacillus terrestris sp. nov. and Paenibacillus terricola sp. nov., isolated from a forest top soil sample.</title>
        <authorList>
            <person name="Qi S."/>
            <person name="Carlier A."/>
            <person name="Cnockaert M."/>
            <person name="Vandamme P."/>
        </authorList>
    </citation>
    <scope>NUCLEOTIDE SEQUENCE [LARGE SCALE GENOMIC DNA]</scope>
    <source>
        <strain evidence="5 6">LMG 29502</strain>
    </source>
</reference>
<organism evidence="5 6">
    <name type="scientific">Paenibacillus tritici</name>
    <dbReference type="NCBI Taxonomy" id="1873425"/>
    <lineage>
        <taxon>Bacteria</taxon>
        <taxon>Bacillati</taxon>
        <taxon>Bacillota</taxon>
        <taxon>Bacilli</taxon>
        <taxon>Bacillales</taxon>
        <taxon>Paenibacillaceae</taxon>
        <taxon>Paenibacillus</taxon>
    </lineage>
</organism>